<organism evidence="3 4">
    <name type="scientific">Actinomadura alba</name>
    <dbReference type="NCBI Taxonomy" id="406431"/>
    <lineage>
        <taxon>Bacteria</taxon>
        <taxon>Bacillati</taxon>
        <taxon>Actinomycetota</taxon>
        <taxon>Actinomycetes</taxon>
        <taxon>Streptosporangiales</taxon>
        <taxon>Thermomonosporaceae</taxon>
        <taxon>Actinomadura</taxon>
    </lineage>
</organism>
<keyword evidence="4" id="KW-1185">Reference proteome</keyword>
<feature type="transmembrane region" description="Helical" evidence="1">
    <location>
        <begin position="404"/>
        <end position="428"/>
    </location>
</feature>
<dbReference type="GO" id="GO:0016746">
    <property type="term" value="F:acyltransferase activity"/>
    <property type="evidence" value="ECO:0007669"/>
    <property type="project" value="UniProtKB-KW"/>
</dbReference>
<feature type="transmembrane region" description="Helical" evidence="1">
    <location>
        <begin position="21"/>
        <end position="42"/>
    </location>
</feature>
<accession>A0ABR7LLR1</accession>
<reference evidence="3 4" key="1">
    <citation type="submission" date="2020-06" db="EMBL/GenBank/DDBJ databases">
        <title>Actinomadura xiongansis sp. nov., isolated from soil of Baiyangdian.</title>
        <authorList>
            <person name="Zhang X."/>
        </authorList>
    </citation>
    <scope>NUCLEOTIDE SEQUENCE [LARGE SCALE GENOMIC DNA]</scope>
    <source>
        <strain evidence="3 4">HBUM206468</strain>
    </source>
</reference>
<feature type="transmembrane region" description="Helical" evidence="1">
    <location>
        <begin position="289"/>
        <end position="319"/>
    </location>
</feature>
<evidence type="ECO:0000259" key="2">
    <source>
        <dbReference type="Pfam" id="PF01757"/>
    </source>
</evidence>
<proteinExistence type="predicted"/>
<protein>
    <submittedName>
        <fullName evidence="3">Acyltransferase</fullName>
    </submittedName>
</protein>
<evidence type="ECO:0000256" key="1">
    <source>
        <dbReference type="SAM" id="Phobius"/>
    </source>
</evidence>
<feature type="transmembrane region" description="Helical" evidence="1">
    <location>
        <begin position="192"/>
        <end position="211"/>
    </location>
</feature>
<feature type="transmembrane region" description="Helical" evidence="1">
    <location>
        <begin position="164"/>
        <end position="186"/>
    </location>
</feature>
<feature type="domain" description="Acyltransferase 3" evidence="2">
    <location>
        <begin position="17"/>
        <end position="354"/>
    </location>
</feature>
<keyword evidence="1" id="KW-1133">Transmembrane helix</keyword>
<dbReference type="EMBL" id="JABVEC010000004">
    <property type="protein sequence ID" value="MBC6465430.1"/>
    <property type="molecule type" value="Genomic_DNA"/>
</dbReference>
<feature type="transmembrane region" description="Helical" evidence="1">
    <location>
        <begin position="331"/>
        <end position="355"/>
    </location>
</feature>
<keyword evidence="1" id="KW-0812">Transmembrane</keyword>
<feature type="transmembrane region" description="Helical" evidence="1">
    <location>
        <begin position="218"/>
        <end position="240"/>
    </location>
</feature>
<dbReference type="Proteomes" id="UP000805614">
    <property type="component" value="Unassembled WGS sequence"/>
</dbReference>
<evidence type="ECO:0000313" key="4">
    <source>
        <dbReference type="Proteomes" id="UP000805614"/>
    </source>
</evidence>
<keyword evidence="3" id="KW-0012">Acyltransferase</keyword>
<feature type="transmembrane region" description="Helical" evidence="1">
    <location>
        <begin position="260"/>
        <end position="277"/>
    </location>
</feature>
<keyword evidence="1" id="KW-0472">Membrane</keyword>
<feature type="transmembrane region" description="Helical" evidence="1">
    <location>
        <begin position="375"/>
        <end position="398"/>
    </location>
</feature>
<name>A0ABR7LLR1_9ACTN</name>
<gene>
    <name evidence="3" type="ORF">HKK74_07980</name>
</gene>
<dbReference type="Pfam" id="PF01757">
    <property type="entry name" value="Acyl_transf_3"/>
    <property type="match status" value="1"/>
</dbReference>
<dbReference type="RefSeq" id="WP_187242431.1">
    <property type="nucleotide sequence ID" value="NZ_BAAAOK010000015.1"/>
</dbReference>
<feature type="transmembrane region" description="Helical" evidence="1">
    <location>
        <begin position="102"/>
        <end position="120"/>
    </location>
</feature>
<keyword evidence="3" id="KW-0808">Transferase</keyword>
<comment type="caution">
    <text evidence="3">The sequence shown here is derived from an EMBL/GenBank/DDBJ whole genome shotgun (WGS) entry which is preliminary data.</text>
</comment>
<evidence type="ECO:0000313" key="3">
    <source>
        <dbReference type="EMBL" id="MBC6465430.1"/>
    </source>
</evidence>
<dbReference type="InterPro" id="IPR002656">
    <property type="entry name" value="Acyl_transf_3_dom"/>
</dbReference>
<feature type="transmembrane region" description="Helical" evidence="1">
    <location>
        <begin position="140"/>
        <end position="157"/>
    </location>
</feature>
<sequence length="454" mass="47676">MSSASRLAARTPATRDRYVDFLRVFSLATVIVGHWLMAVFLVREDGGVSAGNALAIMPTLQPLTWLFQVMPLFFFVGGFSHAIALRRSGGPAEFIRSRAARLLIPTAAFGAVWLALAAVIEVAGHDRGVLRLATRGVAQPLWFIGVYLGVVALAPVMMRLHRAYGLLVPVVLAAGVVAVDLTRFGLGVTEAGYLNLLLVWTAVHQFGFFYADARLGRGAACALAGGGLIAVVALTAFGPYPLSMVGMPGERISNMSPPTLALMAHASWLIGLALLLRGPLTRLLARPRIWVGVIAANGLAMTAFLWHLTALFIACAVQLALGLAQPPVGSVAWWILRPVWLGLLALVTAGLIALFRRADRPRPLVPRSVGAGRAAVGVTLCLLGVLGFSAVGFGGALAGRTADLLVLPITPVRSALLLAAGALLLGLFEVRPVAAFRAGRGGPDRPATGRDDAP</sequence>
<feature type="transmembrane region" description="Helical" evidence="1">
    <location>
        <begin position="62"/>
        <end position="82"/>
    </location>
</feature>